<name>A0A8W8IIW0_MAGGI</name>
<dbReference type="SUPFAM" id="SSF53474">
    <property type="entry name" value="alpha/beta-Hydrolases"/>
    <property type="match status" value="1"/>
</dbReference>
<evidence type="ECO:0000313" key="6">
    <source>
        <dbReference type="EnsemblMetazoa" id="G1451.2:cds"/>
    </source>
</evidence>
<dbReference type="EnsemblMetazoa" id="G1451.3">
    <property type="protein sequence ID" value="G1451.3:cds"/>
    <property type="gene ID" value="G1451"/>
</dbReference>
<feature type="signal peptide" evidence="4">
    <location>
        <begin position="1"/>
        <end position="20"/>
    </location>
</feature>
<reference evidence="6" key="1">
    <citation type="submission" date="2022-08" db="UniProtKB">
        <authorList>
            <consortium name="EnsemblMetazoa"/>
        </authorList>
    </citation>
    <scope>IDENTIFICATION</scope>
    <source>
        <strain evidence="6">05x7-T-G4-1.051#20</strain>
    </source>
</reference>
<evidence type="ECO:0000259" key="5">
    <source>
        <dbReference type="Pfam" id="PF00135"/>
    </source>
</evidence>
<evidence type="ECO:0000256" key="1">
    <source>
        <dbReference type="ARBA" id="ARBA00005964"/>
    </source>
</evidence>
<sequence length="601" mass="68080">MLSVCLCFVVVVYSVRLCSSEEDLIVQTTYGHIRGVVTERIPGKRIHSFLGVPYATPPVNELRFERPMPPTSWEGVRYAQKLPPACIQSDMMYIDEYFPGFEDTSEDCLYLNLYIPEVESNRSGNTSVLVFVHGGSNRDGMGSMLEGDILAGHGGIIVVTINYRLGIYGFVAAKDEGLDGTYGFLDQIEALKWVKSNIDQFGGNSNMITIHGHSAGAANVGFLSTSPMSKGLFQRVIVHSGSPLAFWAMTDPQFPQGTNLKPSCSEFEDCRNKTYKEYLKSLNKTQLATIKGLETPRELVTFPAVVDGEFLPGRPNDVIRQSLNADHFLLAFTKDEGFPIDLKNEAYVKMVVSFTKANLLEVMKLYNTVFRNVKNFTEIVIKEYKEFESSAYILQHKVDADFVFFAPMIRLADLLSQYIKELYVFSFDHVSAHSPHPRWQSVPHGIDLYYVFGAPLVGHKRFTYDDLDKEASRKVMTIWSDFVKGKENQELQAYQESNKKFTHLVSRNHEILFETKDSFRTRKMNFWNKYLPSINNNSTLGANEVKMDRTLVPSGSATQTANEMKQNRVTVSDKENSSSGLRCVHWLLVTTCWTMLFLFSL</sequence>
<evidence type="ECO:0000313" key="7">
    <source>
        <dbReference type="Proteomes" id="UP000005408"/>
    </source>
</evidence>
<dbReference type="Proteomes" id="UP000005408">
    <property type="component" value="Unassembled WGS sequence"/>
</dbReference>
<dbReference type="EC" id="3.1.1.-" evidence="4"/>
<keyword evidence="3 4" id="KW-0378">Hydrolase</keyword>
<dbReference type="OMA" id="MGSMLEG"/>
<dbReference type="InterPro" id="IPR019819">
    <property type="entry name" value="Carboxylesterase_B_CS"/>
</dbReference>
<keyword evidence="2 4" id="KW-0732">Signal</keyword>
<dbReference type="InterPro" id="IPR051093">
    <property type="entry name" value="Neuroligin/BSAL"/>
</dbReference>
<dbReference type="InterPro" id="IPR029058">
    <property type="entry name" value="AB_hydrolase_fold"/>
</dbReference>
<keyword evidence="7" id="KW-1185">Reference proteome</keyword>
<evidence type="ECO:0000256" key="3">
    <source>
        <dbReference type="ARBA" id="ARBA00022801"/>
    </source>
</evidence>
<evidence type="ECO:0000256" key="2">
    <source>
        <dbReference type="ARBA" id="ARBA00022729"/>
    </source>
</evidence>
<dbReference type="EnsemblMetazoa" id="G1451.2">
    <property type="protein sequence ID" value="G1451.2:cds"/>
    <property type="gene ID" value="G1451"/>
</dbReference>
<organism evidence="6 7">
    <name type="scientific">Magallana gigas</name>
    <name type="common">Pacific oyster</name>
    <name type="synonym">Crassostrea gigas</name>
    <dbReference type="NCBI Taxonomy" id="29159"/>
    <lineage>
        <taxon>Eukaryota</taxon>
        <taxon>Metazoa</taxon>
        <taxon>Spiralia</taxon>
        <taxon>Lophotrochozoa</taxon>
        <taxon>Mollusca</taxon>
        <taxon>Bivalvia</taxon>
        <taxon>Autobranchia</taxon>
        <taxon>Pteriomorphia</taxon>
        <taxon>Ostreida</taxon>
        <taxon>Ostreoidea</taxon>
        <taxon>Ostreidae</taxon>
        <taxon>Magallana</taxon>
    </lineage>
</organism>
<accession>A0A8W8IIW0</accession>
<feature type="domain" description="Carboxylesterase type B" evidence="5">
    <location>
        <begin position="23"/>
        <end position="527"/>
    </location>
</feature>
<evidence type="ECO:0000256" key="4">
    <source>
        <dbReference type="RuleBase" id="RU361235"/>
    </source>
</evidence>
<dbReference type="GO" id="GO:0016787">
    <property type="term" value="F:hydrolase activity"/>
    <property type="evidence" value="ECO:0007669"/>
    <property type="project" value="UniProtKB-KW"/>
</dbReference>
<dbReference type="InterPro" id="IPR019826">
    <property type="entry name" value="Carboxylesterase_B_AS"/>
</dbReference>
<comment type="similarity">
    <text evidence="1 4">Belongs to the type-B carboxylesterase/lipase family.</text>
</comment>
<proteinExistence type="inferred from homology"/>
<feature type="chain" id="PRO_5042310999" description="Carboxylic ester hydrolase" evidence="4">
    <location>
        <begin position="21"/>
        <end position="601"/>
    </location>
</feature>
<dbReference type="PROSITE" id="PS00122">
    <property type="entry name" value="CARBOXYLESTERASE_B_1"/>
    <property type="match status" value="1"/>
</dbReference>
<dbReference type="Gene3D" id="3.40.50.1820">
    <property type="entry name" value="alpha/beta hydrolase"/>
    <property type="match status" value="1"/>
</dbReference>
<dbReference type="PANTHER" id="PTHR43903">
    <property type="entry name" value="NEUROLIGIN"/>
    <property type="match status" value="1"/>
</dbReference>
<dbReference type="OrthoDB" id="19653at2759"/>
<protein>
    <recommendedName>
        <fullName evidence="4">Carboxylic ester hydrolase</fullName>
        <ecNumber evidence="4">3.1.1.-</ecNumber>
    </recommendedName>
</protein>
<dbReference type="Pfam" id="PF00135">
    <property type="entry name" value="COesterase"/>
    <property type="match status" value="1"/>
</dbReference>
<dbReference type="PROSITE" id="PS00941">
    <property type="entry name" value="CARBOXYLESTERASE_B_2"/>
    <property type="match status" value="1"/>
</dbReference>
<dbReference type="AlphaFoldDB" id="A0A8W8IIW0"/>
<dbReference type="InterPro" id="IPR002018">
    <property type="entry name" value="CarbesteraseB"/>
</dbReference>